<dbReference type="STRING" id="34475.A0A4Y9XQK7"/>
<gene>
    <name evidence="6" type="ORF">C8Q71DRAFT_708060</name>
    <name evidence="7" type="ORF">EVJ58_g10035</name>
</gene>
<reference evidence="6 9" key="2">
    <citation type="journal article" date="2021" name="Environ. Microbiol.">
        <title>Gene family expansions and transcriptome signatures uncover fungal adaptations to wood decay.</title>
        <authorList>
            <person name="Hage H."/>
            <person name="Miyauchi S."/>
            <person name="Viragh M."/>
            <person name="Drula E."/>
            <person name="Min B."/>
            <person name="Chaduli D."/>
            <person name="Navarro D."/>
            <person name="Favel A."/>
            <person name="Norest M."/>
            <person name="Lesage-Meessen L."/>
            <person name="Balint B."/>
            <person name="Merenyi Z."/>
            <person name="de Eugenio L."/>
            <person name="Morin E."/>
            <person name="Martinez A.T."/>
            <person name="Baldrian P."/>
            <person name="Stursova M."/>
            <person name="Martinez M.J."/>
            <person name="Novotny C."/>
            <person name="Magnuson J.K."/>
            <person name="Spatafora J.W."/>
            <person name="Maurice S."/>
            <person name="Pangilinan J."/>
            <person name="Andreopoulos W."/>
            <person name="LaButti K."/>
            <person name="Hundley H."/>
            <person name="Na H."/>
            <person name="Kuo A."/>
            <person name="Barry K."/>
            <person name="Lipzen A."/>
            <person name="Henrissat B."/>
            <person name="Riley R."/>
            <person name="Ahrendt S."/>
            <person name="Nagy L.G."/>
            <person name="Grigoriev I.V."/>
            <person name="Martin F."/>
            <person name="Rosso M.N."/>
        </authorList>
    </citation>
    <scope>NUCLEOTIDE SEQUENCE [LARGE SCALE GENOMIC DNA]</scope>
    <source>
        <strain evidence="6 9">CIRM-BRFM 1785</strain>
    </source>
</reference>
<dbReference type="GO" id="GO:0006884">
    <property type="term" value="P:cell volume homeostasis"/>
    <property type="evidence" value="ECO:0007669"/>
    <property type="project" value="InterPro"/>
</dbReference>
<keyword evidence="5" id="KW-0539">Nucleus</keyword>
<evidence type="ECO:0000313" key="6">
    <source>
        <dbReference type="EMBL" id="KAH9836738.1"/>
    </source>
</evidence>
<evidence type="ECO:0000256" key="5">
    <source>
        <dbReference type="ARBA" id="ARBA00023242"/>
    </source>
</evidence>
<dbReference type="GO" id="GO:0005681">
    <property type="term" value="C:spliceosomal complex"/>
    <property type="evidence" value="ECO:0007669"/>
    <property type="project" value="TreeGrafter"/>
</dbReference>
<dbReference type="Pfam" id="PF03517">
    <property type="entry name" value="Voldacs"/>
    <property type="match status" value="1"/>
</dbReference>
<reference evidence="7 8" key="1">
    <citation type="submission" date="2019-01" db="EMBL/GenBank/DDBJ databases">
        <title>Genome sequencing of the rare red list fungi Fomitopsis rosea.</title>
        <authorList>
            <person name="Buettner E."/>
            <person name="Kellner H."/>
        </authorList>
    </citation>
    <scope>NUCLEOTIDE SEQUENCE [LARGE SCALE GENOMIC DNA]</scope>
    <source>
        <strain evidence="7 8">DSM 105464</strain>
    </source>
</reference>
<evidence type="ECO:0000313" key="9">
    <source>
        <dbReference type="Proteomes" id="UP000814176"/>
    </source>
</evidence>
<dbReference type="GO" id="GO:0006821">
    <property type="term" value="P:chloride transport"/>
    <property type="evidence" value="ECO:0007669"/>
    <property type="project" value="InterPro"/>
</dbReference>
<dbReference type="InterPro" id="IPR039924">
    <property type="entry name" value="ICln/Lot5/Saf5"/>
</dbReference>
<sequence>MAPFTLIAELPAHISPEEHRNIVASTPASFASIPPVLRHKEENVSVTIDPPLEGFPAQDLAHGTLYIIENALVFLSKSGRGWSVEYPSITLHAISRAESGPSIYCQLDEAAALANGDTTVDEEADTELKELIIAPQDAAALEPIFEALSLCASLHPDPASADMDEDGDDAFIDAGAFETFNGDENEELSEVGRVRSDFINNNRYAPY</sequence>
<evidence type="ECO:0000313" key="8">
    <source>
        <dbReference type="Proteomes" id="UP000298390"/>
    </source>
</evidence>
<dbReference type="RefSeq" id="XP_047778976.1">
    <property type="nucleotide sequence ID" value="XM_047920594.1"/>
</dbReference>
<dbReference type="GO" id="GO:0034709">
    <property type="term" value="C:methylosome"/>
    <property type="evidence" value="ECO:0007669"/>
    <property type="project" value="InterPro"/>
</dbReference>
<dbReference type="EMBL" id="JADCUA010000010">
    <property type="protein sequence ID" value="KAH9836738.1"/>
    <property type="molecule type" value="Genomic_DNA"/>
</dbReference>
<dbReference type="PANTHER" id="PTHR21399">
    <property type="entry name" value="CHLORIDE CONDUCTANCE REGULATORY PROTEIN ICLN"/>
    <property type="match status" value="1"/>
</dbReference>
<dbReference type="OrthoDB" id="19714at2759"/>
<comment type="subcellular location">
    <subcellularLocation>
        <location evidence="2">Cytoplasm</location>
    </subcellularLocation>
    <subcellularLocation>
        <location evidence="1">Nucleus</location>
    </subcellularLocation>
</comment>
<dbReference type="GO" id="GO:0005829">
    <property type="term" value="C:cytosol"/>
    <property type="evidence" value="ECO:0007669"/>
    <property type="project" value="InterPro"/>
</dbReference>
<proteinExistence type="inferred from homology"/>
<dbReference type="GO" id="GO:0034715">
    <property type="term" value="C:pICln-Sm protein complex"/>
    <property type="evidence" value="ECO:0007669"/>
    <property type="project" value="InterPro"/>
</dbReference>
<dbReference type="EMBL" id="SEKV01000981">
    <property type="protein sequence ID" value="TFY52410.1"/>
    <property type="molecule type" value="Genomic_DNA"/>
</dbReference>
<evidence type="ECO:0000256" key="1">
    <source>
        <dbReference type="ARBA" id="ARBA00004123"/>
    </source>
</evidence>
<organism evidence="7 8">
    <name type="scientific">Rhodofomes roseus</name>
    <dbReference type="NCBI Taxonomy" id="34475"/>
    <lineage>
        <taxon>Eukaryota</taxon>
        <taxon>Fungi</taxon>
        <taxon>Dikarya</taxon>
        <taxon>Basidiomycota</taxon>
        <taxon>Agaricomycotina</taxon>
        <taxon>Agaricomycetes</taxon>
        <taxon>Polyporales</taxon>
        <taxon>Rhodofomes</taxon>
    </lineage>
</organism>
<dbReference type="PANTHER" id="PTHR21399:SF0">
    <property type="entry name" value="METHYLOSOME SUBUNIT PICLN"/>
    <property type="match status" value="1"/>
</dbReference>
<dbReference type="Proteomes" id="UP000298390">
    <property type="component" value="Unassembled WGS sequence"/>
</dbReference>
<evidence type="ECO:0000256" key="4">
    <source>
        <dbReference type="ARBA" id="ARBA00022490"/>
    </source>
</evidence>
<dbReference type="AlphaFoldDB" id="A0A4Y9XQK7"/>
<dbReference type="GO" id="GO:0045292">
    <property type="term" value="P:mRNA cis splicing, via spliceosome"/>
    <property type="evidence" value="ECO:0007669"/>
    <property type="project" value="TreeGrafter"/>
</dbReference>
<dbReference type="InterPro" id="IPR011993">
    <property type="entry name" value="PH-like_dom_sf"/>
</dbReference>
<comment type="caution">
    <text evidence="7">The sequence shown here is derived from an EMBL/GenBank/DDBJ whole genome shotgun (WGS) entry which is preliminary data.</text>
</comment>
<comment type="similarity">
    <text evidence="3">Belongs to the pICln (TC 1.A.47) family.</text>
</comment>
<dbReference type="GeneID" id="72001326"/>
<evidence type="ECO:0000256" key="2">
    <source>
        <dbReference type="ARBA" id="ARBA00004496"/>
    </source>
</evidence>
<dbReference type="GO" id="GO:0000387">
    <property type="term" value="P:spliceosomal snRNP assembly"/>
    <property type="evidence" value="ECO:0007669"/>
    <property type="project" value="InterPro"/>
</dbReference>
<dbReference type="PRINTS" id="PR01348">
    <property type="entry name" value="ICLNCHANNEL"/>
</dbReference>
<keyword evidence="4" id="KW-0963">Cytoplasm</keyword>
<dbReference type="Gene3D" id="2.30.29.30">
    <property type="entry name" value="Pleckstrin-homology domain (PH domain)/Phosphotyrosine-binding domain (PTB)"/>
    <property type="match status" value="1"/>
</dbReference>
<dbReference type="InterPro" id="IPR003521">
    <property type="entry name" value="ICln"/>
</dbReference>
<protein>
    <submittedName>
        <fullName evidence="6">Regulator of volume decrease after cellular swelling-domain-containing protein</fullName>
    </submittedName>
</protein>
<evidence type="ECO:0000313" key="7">
    <source>
        <dbReference type="EMBL" id="TFY52410.1"/>
    </source>
</evidence>
<keyword evidence="9" id="KW-1185">Reference proteome</keyword>
<dbReference type="Proteomes" id="UP000814176">
    <property type="component" value="Unassembled WGS sequence"/>
</dbReference>
<dbReference type="GO" id="GO:0005886">
    <property type="term" value="C:plasma membrane"/>
    <property type="evidence" value="ECO:0007669"/>
    <property type="project" value="InterPro"/>
</dbReference>
<evidence type="ECO:0000256" key="3">
    <source>
        <dbReference type="ARBA" id="ARBA00007054"/>
    </source>
</evidence>
<name>A0A4Y9XQK7_9APHY</name>
<accession>A0A4Y9XQK7</accession>